<reference evidence="2 3" key="1">
    <citation type="submission" date="2014-06" db="EMBL/GenBank/DDBJ databases">
        <title>Evolutionary Origins and Diversification of the Mycorrhizal Mutualists.</title>
        <authorList>
            <consortium name="DOE Joint Genome Institute"/>
            <consortium name="Mycorrhizal Genomics Consortium"/>
            <person name="Kohler A."/>
            <person name="Kuo A."/>
            <person name="Nagy L.G."/>
            <person name="Floudas D."/>
            <person name="Copeland A."/>
            <person name="Barry K.W."/>
            <person name="Cichocki N."/>
            <person name="Veneault-Fourrey C."/>
            <person name="LaButti K."/>
            <person name="Lindquist E.A."/>
            <person name="Lipzen A."/>
            <person name="Lundell T."/>
            <person name="Morin E."/>
            <person name="Murat C."/>
            <person name="Riley R."/>
            <person name="Ohm R."/>
            <person name="Sun H."/>
            <person name="Tunlid A."/>
            <person name="Henrissat B."/>
            <person name="Grigoriev I.V."/>
            <person name="Hibbett D.S."/>
            <person name="Martin F."/>
        </authorList>
    </citation>
    <scope>NUCLEOTIDE SEQUENCE [LARGE SCALE GENOMIC DNA]</scope>
    <source>
        <strain evidence="2 3">SS14</strain>
    </source>
</reference>
<dbReference type="EMBL" id="KN837140">
    <property type="protein sequence ID" value="KIJ40974.1"/>
    <property type="molecule type" value="Genomic_DNA"/>
</dbReference>
<name>A0A0C9V1R8_SPHS4</name>
<proteinExistence type="predicted"/>
<dbReference type="Proteomes" id="UP000054279">
    <property type="component" value="Unassembled WGS sequence"/>
</dbReference>
<evidence type="ECO:0000313" key="2">
    <source>
        <dbReference type="EMBL" id="KIJ40974.1"/>
    </source>
</evidence>
<evidence type="ECO:0000313" key="3">
    <source>
        <dbReference type="Proteomes" id="UP000054279"/>
    </source>
</evidence>
<sequence length="208" mass="22940">MQPGAKYNNSLSYEIITCPGAGNPKKLAIIMPALEELLFLVCCWATAHPAAIIAKKIISSKNKKRIQKDGEGQTPTCCYHHPRVTNLIGDLNQESNMVAIAEKVIGKQTPTCCYHHASYLPHRGPELREQYGRHIPEERGIRDQPGNSRAIGNRERPLGGSQITLVDPAPPEPASPNRSESTVLEAEQAPGQAERLRLLRFEGETTPY</sequence>
<feature type="compositionally biased region" description="Basic and acidic residues" evidence="1">
    <location>
        <begin position="194"/>
        <end position="208"/>
    </location>
</feature>
<organism evidence="2 3">
    <name type="scientific">Sphaerobolus stellatus (strain SS14)</name>
    <dbReference type="NCBI Taxonomy" id="990650"/>
    <lineage>
        <taxon>Eukaryota</taxon>
        <taxon>Fungi</taxon>
        <taxon>Dikarya</taxon>
        <taxon>Basidiomycota</taxon>
        <taxon>Agaricomycotina</taxon>
        <taxon>Agaricomycetes</taxon>
        <taxon>Phallomycetidae</taxon>
        <taxon>Geastrales</taxon>
        <taxon>Sphaerobolaceae</taxon>
        <taxon>Sphaerobolus</taxon>
    </lineage>
</organism>
<gene>
    <name evidence="2" type="ORF">M422DRAFT_48978</name>
</gene>
<evidence type="ECO:0000256" key="1">
    <source>
        <dbReference type="SAM" id="MobiDB-lite"/>
    </source>
</evidence>
<accession>A0A0C9V1R8</accession>
<dbReference type="AlphaFoldDB" id="A0A0C9V1R8"/>
<feature type="region of interest" description="Disordered" evidence="1">
    <location>
        <begin position="137"/>
        <end position="208"/>
    </location>
</feature>
<dbReference type="HOGENOM" id="CLU_1321654_0_0_1"/>
<keyword evidence="3" id="KW-1185">Reference proteome</keyword>
<protein>
    <submittedName>
        <fullName evidence="2">Uncharacterized protein</fullName>
    </submittedName>
</protein>